<feature type="transmembrane region" description="Helical" evidence="4">
    <location>
        <begin position="297"/>
        <end position="319"/>
    </location>
</feature>
<dbReference type="GO" id="GO:0005886">
    <property type="term" value="C:plasma membrane"/>
    <property type="evidence" value="ECO:0007669"/>
    <property type="project" value="TreeGrafter"/>
</dbReference>
<accession>A0A7S2Y3U0</accession>
<name>A0A7S2Y3U0_9STRA</name>
<dbReference type="PANTHER" id="PTHR31618">
    <property type="entry name" value="MECHANOSENSITIVE ION CHANNEL PROTEIN 5"/>
    <property type="match status" value="1"/>
</dbReference>
<reference evidence="5" key="1">
    <citation type="submission" date="2021-01" db="EMBL/GenBank/DDBJ databases">
        <authorList>
            <person name="Corre E."/>
            <person name="Pelletier E."/>
            <person name="Niang G."/>
            <person name="Scheremetjew M."/>
            <person name="Finn R."/>
            <person name="Kale V."/>
            <person name="Holt S."/>
            <person name="Cochrane G."/>
            <person name="Meng A."/>
            <person name="Brown T."/>
            <person name="Cohen L."/>
        </authorList>
    </citation>
    <scope>NUCLEOTIDE SEQUENCE</scope>
    <source>
        <strain evidence="5">CCMP125</strain>
    </source>
</reference>
<comment type="similarity">
    <text evidence="2">Belongs to the MscS (TC 1.A.23) family.</text>
</comment>
<evidence type="ECO:0000256" key="1">
    <source>
        <dbReference type="ARBA" id="ARBA00004141"/>
    </source>
</evidence>
<dbReference type="PANTHER" id="PTHR31618:SF1">
    <property type="entry name" value="EF-HAND DOMAIN-CONTAINING PROTEIN"/>
    <property type="match status" value="1"/>
</dbReference>
<dbReference type="EMBL" id="HBHT01003701">
    <property type="protein sequence ID" value="CAD9944811.1"/>
    <property type="molecule type" value="Transcribed_RNA"/>
</dbReference>
<keyword evidence="4" id="KW-0812">Transmembrane</keyword>
<keyword evidence="4" id="KW-0472">Membrane</keyword>
<evidence type="ECO:0000256" key="2">
    <source>
        <dbReference type="ARBA" id="ARBA00008017"/>
    </source>
</evidence>
<evidence type="ECO:0000256" key="4">
    <source>
        <dbReference type="SAM" id="Phobius"/>
    </source>
</evidence>
<dbReference type="InterPro" id="IPR016688">
    <property type="entry name" value="MscS-like_plants/fungi"/>
</dbReference>
<evidence type="ECO:0000256" key="3">
    <source>
        <dbReference type="SAM" id="MobiDB-lite"/>
    </source>
</evidence>
<feature type="transmembrane region" description="Helical" evidence="4">
    <location>
        <begin position="272"/>
        <end position="291"/>
    </location>
</feature>
<feature type="region of interest" description="Disordered" evidence="3">
    <location>
        <begin position="94"/>
        <end position="114"/>
    </location>
</feature>
<evidence type="ECO:0000313" key="5">
    <source>
        <dbReference type="EMBL" id="CAD9944811.1"/>
    </source>
</evidence>
<dbReference type="GO" id="GO:0006820">
    <property type="term" value="P:monoatomic anion transport"/>
    <property type="evidence" value="ECO:0007669"/>
    <property type="project" value="TreeGrafter"/>
</dbReference>
<proteinExistence type="inferred from homology"/>
<gene>
    <name evidence="5" type="ORF">APAL1065_LOCUS2492</name>
</gene>
<evidence type="ECO:0008006" key="6">
    <source>
        <dbReference type="Google" id="ProtNLM"/>
    </source>
</evidence>
<dbReference type="GO" id="GO:0008381">
    <property type="term" value="F:mechanosensitive monoatomic ion channel activity"/>
    <property type="evidence" value="ECO:0007669"/>
    <property type="project" value="TreeGrafter"/>
</dbReference>
<feature type="region of interest" description="Disordered" evidence="3">
    <location>
        <begin position="498"/>
        <end position="522"/>
    </location>
</feature>
<keyword evidence="4" id="KW-1133">Transmembrane helix</keyword>
<sequence length="537" mass="60678">MFSDENPSGTVTAAESYRNLIIVCSIVPLLVCIKRQYVGLHLGSRLYSRYNERLEEVMKDILLVSELALWARRKRDQQATYEVYLAQDDEEVSRHGFESGADNEPNESEGKTFSNVSKSQVVDLIQMLEPWQEPQRKEEGEEVSGKHIIEFRNAFAICTKEYFFSTAFGPVDSRAQCVRSADLLFRRILKLFGDREESIDINKLTDWMYKGSQLPKDKQDAGDLIELLEPDKDGRVYVIDFVGAIDNVYKKLRVLENAVNNASHIDNSYEKVFNFMFYTVVGCIALAVLGLNPLAFIASIATIAVSFGFMIGSGTSQLFEGVMLILARQPYDIGDKIAISEVEEVANTDGSQQWMVESIDLVTTTARLLATNEVASFSNGALARARIINMNRSPYATVWVHVRFAMDVPYSTILIFRAAVEKYVEERPQEWLELVAFRTNRVEAELNFVEYSIMLRHNHPWQRFISVKESRGAVASFCVEAQKQLGCHYRAPPMGIDIRMNDPNASQGRSGAASNASENENESLQRLLELAENFGPK</sequence>
<comment type="subcellular location">
    <subcellularLocation>
        <location evidence="1">Membrane</location>
        <topology evidence="1">Multi-pass membrane protein</topology>
    </subcellularLocation>
</comment>
<protein>
    <recommendedName>
        <fullName evidence="6">Mechanosensitive ion channel protein</fullName>
    </recommendedName>
</protein>
<organism evidence="5">
    <name type="scientific">Entomoneis paludosa</name>
    <dbReference type="NCBI Taxonomy" id="265537"/>
    <lineage>
        <taxon>Eukaryota</taxon>
        <taxon>Sar</taxon>
        <taxon>Stramenopiles</taxon>
        <taxon>Ochrophyta</taxon>
        <taxon>Bacillariophyta</taxon>
        <taxon>Bacillariophyceae</taxon>
        <taxon>Bacillariophycidae</taxon>
        <taxon>Entomoneidaceae</taxon>
        <taxon>Entomoneis</taxon>
    </lineage>
</organism>
<dbReference type="AlphaFoldDB" id="A0A7S2Y3U0"/>